<dbReference type="Pfam" id="PF14435">
    <property type="entry name" value="SUKH-4"/>
    <property type="match status" value="1"/>
</dbReference>
<sequence length="172" mass="20745">MFNMDFDIRQIRDYYDTQLQEYDYKQLLSLGVSRHNADFMIEVGIPAKFDIFVFYDLVHFQKCTIDGESFIQIGHYSFSEYGLYLKEGSNELYARSFFHELHVYKLNQDMKTFFLFHLVRNEVAMQMRQEGKYTTYNYADELREIFKELDPIAMNDVEGYWSHLIEDYETGL</sequence>
<dbReference type="Proteomes" id="UP001254832">
    <property type="component" value="Unassembled WGS sequence"/>
</dbReference>
<proteinExistence type="predicted"/>
<dbReference type="EMBL" id="JAVDTR010000003">
    <property type="protein sequence ID" value="MDR6722788.1"/>
    <property type="molecule type" value="Genomic_DNA"/>
</dbReference>
<dbReference type="InterPro" id="IPR025851">
    <property type="entry name" value="SUKH-4"/>
</dbReference>
<organism evidence="1 2">
    <name type="scientific">Paenibacillus amylolyticus</name>
    <dbReference type="NCBI Taxonomy" id="1451"/>
    <lineage>
        <taxon>Bacteria</taxon>
        <taxon>Bacillati</taxon>
        <taxon>Bacillota</taxon>
        <taxon>Bacilli</taxon>
        <taxon>Bacillales</taxon>
        <taxon>Paenibacillaceae</taxon>
        <taxon>Paenibacillus</taxon>
    </lineage>
</organism>
<dbReference type="AlphaFoldDB" id="A0AAP5H112"/>
<evidence type="ECO:0000313" key="2">
    <source>
        <dbReference type="Proteomes" id="UP001254832"/>
    </source>
</evidence>
<accession>A0AAP5H112</accession>
<comment type="caution">
    <text evidence="1">The sequence shown here is derived from an EMBL/GenBank/DDBJ whole genome shotgun (WGS) entry which is preliminary data.</text>
</comment>
<name>A0AAP5H112_PAEAM</name>
<evidence type="ECO:0000313" key="1">
    <source>
        <dbReference type="EMBL" id="MDR6722788.1"/>
    </source>
</evidence>
<gene>
    <name evidence="1" type="ORF">J2W91_001240</name>
</gene>
<reference evidence="1" key="1">
    <citation type="submission" date="2023-07" db="EMBL/GenBank/DDBJ databases">
        <title>Sorghum-associated microbial communities from plants grown in Nebraska, USA.</title>
        <authorList>
            <person name="Schachtman D."/>
        </authorList>
    </citation>
    <scope>NUCLEOTIDE SEQUENCE</scope>
    <source>
        <strain evidence="1">BE80</strain>
    </source>
</reference>
<dbReference type="RefSeq" id="WP_310137259.1">
    <property type="nucleotide sequence ID" value="NZ_JAVDTR010000003.1"/>
</dbReference>
<protein>
    <submittedName>
        <fullName evidence="1">Uncharacterized protein</fullName>
    </submittedName>
</protein>